<feature type="transmembrane region" description="Helical" evidence="1">
    <location>
        <begin position="36"/>
        <end position="54"/>
    </location>
</feature>
<sequence>QMEFEIGYLLALLVVGMGVLGIILALAINEINRSKFIISLILSIIILALGGYYYHLVGLYQSKAGKTTGPLNQALLRICRPKLARPIPEKEVVLPEPNVPAIDIIVNVEGKNIFLKDQEHLKIKKGKKLKIVDGILPGVEKNLIRVNLVGFIGNPKLEGEDRGCEIDTSLLLKRYAVNKEGTCYKIEMLKGKEVVITAYVDLIE</sequence>
<feature type="non-terminal residue" evidence="2">
    <location>
        <position position="1"/>
    </location>
</feature>
<keyword evidence="1" id="KW-0812">Transmembrane</keyword>
<name>A0A2M7M2R2_9BACT</name>
<dbReference type="AlphaFoldDB" id="A0A2M7M2R2"/>
<evidence type="ECO:0000256" key="1">
    <source>
        <dbReference type="SAM" id="Phobius"/>
    </source>
</evidence>
<keyword evidence="1" id="KW-1133">Transmembrane helix</keyword>
<reference evidence="3" key="1">
    <citation type="submission" date="2017-09" db="EMBL/GenBank/DDBJ databases">
        <title>Depth-based differentiation of microbial function through sediment-hosted aquifers and enrichment of novel symbionts in the deep terrestrial subsurface.</title>
        <authorList>
            <person name="Probst A.J."/>
            <person name="Ladd B."/>
            <person name="Jarett J.K."/>
            <person name="Geller-Mcgrath D.E."/>
            <person name="Sieber C.M.K."/>
            <person name="Emerson J.B."/>
            <person name="Anantharaman K."/>
            <person name="Thomas B.C."/>
            <person name="Malmstrom R."/>
            <person name="Stieglmeier M."/>
            <person name="Klingl A."/>
            <person name="Woyke T."/>
            <person name="Ryan C.M."/>
            <person name="Banfield J.F."/>
        </authorList>
    </citation>
    <scope>NUCLEOTIDE SEQUENCE [LARGE SCALE GENOMIC DNA]</scope>
</reference>
<feature type="transmembrane region" description="Helical" evidence="1">
    <location>
        <begin position="6"/>
        <end position="29"/>
    </location>
</feature>
<proteinExistence type="predicted"/>
<comment type="caution">
    <text evidence="2">The sequence shown here is derived from an EMBL/GenBank/DDBJ whole genome shotgun (WGS) entry which is preliminary data.</text>
</comment>
<dbReference type="EMBL" id="PFJK01000233">
    <property type="protein sequence ID" value="PIX76976.1"/>
    <property type="molecule type" value="Genomic_DNA"/>
</dbReference>
<accession>A0A2M7M2R2</accession>
<organism evidence="2 3">
    <name type="scientific">bacterium (Candidatus Ratteibacteria) CG_4_10_14_3_um_filter_41_18</name>
    <dbReference type="NCBI Taxonomy" id="2014287"/>
    <lineage>
        <taxon>Bacteria</taxon>
        <taxon>Candidatus Ratteibacteria</taxon>
    </lineage>
</organism>
<evidence type="ECO:0000313" key="3">
    <source>
        <dbReference type="Proteomes" id="UP000229703"/>
    </source>
</evidence>
<evidence type="ECO:0000313" key="2">
    <source>
        <dbReference type="EMBL" id="PIX76976.1"/>
    </source>
</evidence>
<protein>
    <submittedName>
        <fullName evidence="2">Uncharacterized protein</fullName>
    </submittedName>
</protein>
<keyword evidence="1" id="KW-0472">Membrane</keyword>
<dbReference type="Proteomes" id="UP000229703">
    <property type="component" value="Unassembled WGS sequence"/>
</dbReference>
<gene>
    <name evidence="2" type="ORF">COZ37_05060</name>
</gene>